<evidence type="ECO:0000313" key="2">
    <source>
        <dbReference type="EMBL" id="CEJ82980.1"/>
    </source>
</evidence>
<evidence type="ECO:0000313" key="3">
    <source>
        <dbReference type="Proteomes" id="UP000039046"/>
    </source>
</evidence>
<dbReference type="HOGENOM" id="CLU_1908164_0_0_1"/>
<evidence type="ECO:0000256" key="1">
    <source>
        <dbReference type="SAM" id="SignalP"/>
    </source>
</evidence>
<reference evidence="2 3" key="1">
    <citation type="journal article" date="2015" name="Genome Announc.">
        <title>Draft Genome Sequence and Gene Annotation of the Entomopathogenic Fungus Verticillium hemipterigenum.</title>
        <authorList>
            <person name="Horn F."/>
            <person name="Habel A."/>
            <person name="Scharf D.H."/>
            <person name="Dworschak J."/>
            <person name="Brakhage A.A."/>
            <person name="Guthke R."/>
            <person name="Hertweck C."/>
            <person name="Linde J."/>
        </authorList>
    </citation>
    <scope>NUCLEOTIDE SEQUENCE [LARGE SCALE GENOMIC DNA]</scope>
</reference>
<sequence>MKFQLLAILAAATTTIASGNPCAGQTDCPDGNAFLDMIDYGLQANGRPRSIRFRDRWGCRAIPTGSSDCVSMWINNRRALACFDTRGYHASLQYPDNNVKLCYNVNVEGAPECTGEIWSVGNEIPCN</sequence>
<keyword evidence="1" id="KW-0732">Signal</keyword>
<feature type="signal peptide" evidence="1">
    <location>
        <begin position="1"/>
        <end position="19"/>
    </location>
</feature>
<organism evidence="2 3">
    <name type="scientific">[Torrubiella] hemipterigena</name>
    <dbReference type="NCBI Taxonomy" id="1531966"/>
    <lineage>
        <taxon>Eukaryota</taxon>
        <taxon>Fungi</taxon>
        <taxon>Dikarya</taxon>
        <taxon>Ascomycota</taxon>
        <taxon>Pezizomycotina</taxon>
        <taxon>Sordariomycetes</taxon>
        <taxon>Hypocreomycetidae</taxon>
        <taxon>Hypocreales</taxon>
        <taxon>Clavicipitaceae</taxon>
        <taxon>Clavicipitaceae incertae sedis</taxon>
        <taxon>'Torrubiella' clade</taxon>
    </lineage>
</organism>
<proteinExistence type="predicted"/>
<dbReference type="EMBL" id="CDHN01000001">
    <property type="protein sequence ID" value="CEJ82980.1"/>
    <property type="molecule type" value="Genomic_DNA"/>
</dbReference>
<accession>A0A0A1T9V5</accession>
<dbReference type="AlphaFoldDB" id="A0A0A1T9V5"/>
<name>A0A0A1T9V5_9HYPO</name>
<keyword evidence="3" id="KW-1185">Reference proteome</keyword>
<gene>
    <name evidence="2" type="ORF">VHEMI03016</name>
</gene>
<protein>
    <submittedName>
        <fullName evidence="2">Uncharacterized protein</fullName>
    </submittedName>
</protein>
<feature type="chain" id="PRO_5001989772" evidence="1">
    <location>
        <begin position="20"/>
        <end position="127"/>
    </location>
</feature>
<dbReference type="Proteomes" id="UP000039046">
    <property type="component" value="Unassembled WGS sequence"/>
</dbReference>